<dbReference type="EMBL" id="BARW01027562">
    <property type="protein sequence ID" value="GAJ16084.1"/>
    <property type="molecule type" value="Genomic_DNA"/>
</dbReference>
<reference evidence="1" key="1">
    <citation type="journal article" date="2014" name="Front. Microbiol.">
        <title>High frequency of phylogenetically diverse reductive dehalogenase-homologous genes in deep subseafloor sedimentary metagenomes.</title>
        <authorList>
            <person name="Kawai M."/>
            <person name="Futagami T."/>
            <person name="Toyoda A."/>
            <person name="Takaki Y."/>
            <person name="Nishi S."/>
            <person name="Hori S."/>
            <person name="Arai W."/>
            <person name="Tsubouchi T."/>
            <person name="Morono Y."/>
            <person name="Uchiyama I."/>
            <person name="Ito T."/>
            <person name="Fujiyama A."/>
            <person name="Inagaki F."/>
            <person name="Takami H."/>
        </authorList>
    </citation>
    <scope>NUCLEOTIDE SEQUENCE</scope>
    <source>
        <strain evidence="1">Expedition CK06-06</strain>
    </source>
</reference>
<accession>X1UEX7</accession>
<comment type="caution">
    <text evidence="1">The sequence shown here is derived from an EMBL/GenBank/DDBJ whole genome shotgun (WGS) entry which is preliminary data.</text>
</comment>
<dbReference type="AlphaFoldDB" id="X1UEX7"/>
<gene>
    <name evidence="1" type="ORF">S12H4_44691</name>
</gene>
<protein>
    <submittedName>
        <fullName evidence="1">Uncharacterized protein</fullName>
    </submittedName>
</protein>
<evidence type="ECO:0000313" key="1">
    <source>
        <dbReference type="EMBL" id="GAJ16084.1"/>
    </source>
</evidence>
<name>X1UEX7_9ZZZZ</name>
<feature type="non-terminal residue" evidence="1">
    <location>
        <position position="1"/>
    </location>
</feature>
<dbReference type="InterPro" id="IPR036280">
    <property type="entry name" value="Multihaem_cyt_sf"/>
</dbReference>
<dbReference type="SUPFAM" id="SSF48695">
    <property type="entry name" value="Multiheme cytochromes"/>
    <property type="match status" value="1"/>
</dbReference>
<proteinExistence type="predicted"/>
<sequence length="101" mass="11403">LKEELGHTTTRMTEKYGALAFPQVKQKHQKVDVLGHIAAPAPLERARCYGCHKEIVLELEKVKETECPECHQVGKWYLPNHRTEGVNLHSAEENNNGGSDE</sequence>
<organism evidence="1">
    <name type="scientific">marine sediment metagenome</name>
    <dbReference type="NCBI Taxonomy" id="412755"/>
    <lineage>
        <taxon>unclassified sequences</taxon>
        <taxon>metagenomes</taxon>
        <taxon>ecological metagenomes</taxon>
    </lineage>
</organism>